<keyword evidence="7" id="KW-0378">Hydrolase</keyword>
<dbReference type="OrthoDB" id="2898134at2759"/>
<dbReference type="CDD" id="cd09280">
    <property type="entry name" value="RNase_HI_eukaryote_like"/>
    <property type="match status" value="1"/>
</dbReference>
<reference evidence="9 10" key="1">
    <citation type="journal article" date="2019" name="Nat. Ecol. Evol.">
        <title>Megaphylogeny resolves global patterns of mushroom evolution.</title>
        <authorList>
            <person name="Varga T."/>
            <person name="Krizsan K."/>
            <person name="Foldi C."/>
            <person name="Dima B."/>
            <person name="Sanchez-Garcia M."/>
            <person name="Sanchez-Ramirez S."/>
            <person name="Szollosi G.J."/>
            <person name="Szarkandi J.G."/>
            <person name="Papp V."/>
            <person name="Albert L."/>
            <person name="Andreopoulos W."/>
            <person name="Angelini C."/>
            <person name="Antonin V."/>
            <person name="Barry K.W."/>
            <person name="Bougher N.L."/>
            <person name="Buchanan P."/>
            <person name="Buyck B."/>
            <person name="Bense V."/>
            <person name="Catcheside P."/>
            <person name="Chovatia M."/>
            <person name="Cooper J."/>
            <person name="Damon W."/>
            <person name="Desjardin D."/>
            <person name="Finy P."/>
            <person name="Geml J."/>
            <person name="Haridas S."/>
            <person name="Hughes K."/>
            <person name="Justo A."/>
            <person name="Karasinski D."/>
            <person name="Kautmanova I."/>
            <person name="Kiss B."/>
            <person name="Kocsube S."/>
            <person name="Kotiranta H."/>
            <person name="LaButti K.M."/>
            <person name="Lechner B.E."/>
            <person name="Liimatainen K."/>
            <person name="Lipzen A."/>
            <person name="Lukacs Z."/>
            <person name="Mihaltcheva S."/>
            <person name="Morgado L.N."/>
            <person name="Niskanen T."/>
            <person name="Noordeloos M.E."/>
            <person name="Ohm R.A."/>
            <person name="Ortiz-Santana B."/>
            <person name="Ovrebo C."/>
            <person name="Racz N."/>
            <person name="Riley R."/>
            <person name="Savchenko A."/>
            <person name="Shiryaev A."/>
            <person name="Soop K."/>
            <person name="Spirin V."/>
            <person name="Szebenyi C."/>
            <person name="Tomsovsky M."/>
            <person name="Tulloss R.E."/>
            <person name="Uehling J."/>
            <person name="Grigoriev I.V."/>
            <person name="Vagvolgyi C."/>
            <person name="Papp T."/>
            <person name="Martin F.M."/>
            <person name="Miettinen O."/>
            <person name="Hibbett D.S."/>
            <person name="Nagy L.G."/>
        </authorList>
    </citation>
    <scope>NUCLEOTIDE SEQUENCE [LARGE SCALE GENOMIC DNA]</scope>
    <source>
        <strain evidence="9 10">FP101781</strain>
    </source>
</reference>
<protein>
    <recommendedName>
        <fullName evidence="3">ribonuclease H</fullName>
        <ecNumber evidence="3">3.1.26.4</ecNumber>
    </recommendedName>
</protein>
<comment type="catalytic activity">
    <reaction evidence="1">
        <text>Endonucleolytic cleavage to 5'-phosphomonoester.</text>
        <dbReference type="EC" id="3.1.26.4"/>
    </reaction>
</comment>
<dbReference type="AlphaFoldDB" id="A0A4Y7RL03"/>
<dbReference type="InterPro" id="IPR050092">
    <property type="entry name" value="RNase_H"/>
</dbReference>
<dbReference type="GO" id="GO:0003676">
    <property type="term" value="F:nucleic acid binding"/>
    <property type="evidence" value="ECO:0007669"/>
    <property type="project" value="InterPro"/>
</dbReference>
<dbReference type="InterPro" id="IPR036397">
    <property type="entry name" value="RNaseH_sf"/>
</dbReference>
<keyword evidence="10" id="KW-1185">Reference proteome</keyword>
<dbReference type="InterPro" id="IPR002156">
    <property type="entry name" value="RNaseH_domain"/>
</dbReference>
<feature type="domain" description="RNase H type-1" evidence="8">
    <location>
        <begin position="13"/>
        <end position="153"/>
    </location>
</feature>
<comment type="similarity">
    <text evidence="2">Belongs to the RNase H family.</text>
</comment>
<evidence type="ECO:0000256" key="3">
    <source>
        <dbReference type="ARBA" id="ARBA00012180"/>
    </source>
</evidence>
<evidence type="ECO:0000256" key="2">
    <source>
        <dbReference type="ARBA" id="ARBA00005300"/>
    </source>
</evidence>
<dbReference type="PANTHER" id="PTHR10642">
    <property type="entry name" value="RIBONUCLEASE H1"/>
    <property type="match status" value="1"/>
</dbReference>
<keyword evidence="4" id="KW-0540">Nuclease</keyword>
<dbReference type="Pfam" id="PF00075">
    <property type="entry name" value="RNase_H"/>
    <property type="match status" value="1"/>
</dbReference>
<dbReference type="GO" id="GO:0046872">
    <property type="term" value="F:metal ion binding"/>
    <property type="evidence" value="ECO:0007669"/>
    <property type="project" value="UniProtKB-KW"/>
</dbReference>
<sequence>MIKLYGVSTMRHTTHPMDVYVDGACLNNGRKNARAGSGAYWGPGCARNVSVRVPGAQTNNRAEVFAVLCVLRNESPQKPLHVYSDSEYVMESLITRGPQNAARGWDVTNGDLLRDAASLLRRRPAPVTFIQVKGHIGLKPHDMADSLAKDGALLPDAPHYAPLTDQSCLCSFRSRASA</sequence>
<dbReference type="EC" id="3.1.26.4" evidence="3"/>
<evidence type="ECO:0000313" key="10">
    <source>
        <dbReference type="Proteomes" id="UP000298030"/>
    </source>
</evidence>
<evidence type="ECO:0000313" key="9">
    <source>
        <dbReference type="EMBL" id="TEB09419.1"/>
    </source>
</evidence>
<dbReference type="EMBL" id="QPFP01000506">
    <property type="protein sequence ID" value="TEB09419.1"/>
    <property type="molecule type" value="Genomic_DNA"/>
</dbReference>
<name>A0A4Y7RL03_COPMI</name>
<dbReference type="InterPro" id="IPR012337">
    <property type="entry name" value="RNaseH-like_sf"/>
</dbReference>
<gene>
    <name evidence="9" type="ORF">FA13DRAFT_1702576</name>
</gene>
<accession>A0A4Y7RL03</accession>
<evidence type="ECO:0000256" key="7">
    <source>
        <dbReference type="ARBA" id="ARBA00022801"/>
    </source>
</evidence>
<dbReference type="Gene3D" id="3.30.420.10">
    <property type="entry name" value="Ribonuclease H-like superfamily/Ribonuclease H"/>
    <property type="match status" value="1"/>
</dbReference>
<dbReference type="STRING" id="71717.A0A4Y7RL03"/>
<evidence type="ECO:0000256" key="1">
    <source>
        <dbReference type="ARBA" id="ARBA00000077"/>
    </source>
</evidence>
<organism evidence="9 10">
    <name type="scientific">Coprinellus micaceus</name>
    <name type="common">Glistening ink-cap mushroom</name>
    <name type="synonym">Coprinus micaceus</name>
    <dbReference type="NCBI Taxonomy" id="71717"/>
    <lineage>
        <taxon>Eukaryota</taxon>
        <taxon>Fungi</taxon>
        <taxon>Dikarya</taxon>
        <taxon>Basidiomycota</taxon>
        <taxon>Agaricomycotina</taxon>
        <taxon>Agaricomycetes</taxon>
        <taxon>Agaricomycetidae</taxon>
        <taxon>Agaricales</taxon>
        <taxon>Agaricineae</taxon>
        <taxon>Psathyrellaceae</taxon>
        <taxon>Coprinellus</taxon>
    </lineage>
</organism>
<proteinExistence type="inferred from homology"/>
<evidence type="ECO:0000256" key="4">
    <source>
        <dbReference type="ARBA" id="ARBA00022722"/>
    </source>
</evidence>
<evidence type="ECO:0000259" key="8">
    <source>
        <dbReference type="PROSITE" id="PS50879"/>
    </source>
</evidence>
<dbReference type="GO" id="GO:0043137">
    <property type="term" value="P:DNA replication, removal of RNA primer"/>
    <property type="evidence" value="ECO:0007669"/>
    <property type="project" value="TreeGrafter"/>
</dbReference>
<dbReference type="SUPFAM" id="SSF53098">
    <property type="entry name" value="Ribonuclease H-like"/>
    <property type="match status" value="1"/>
</dbReference>
<dbReference type="GO" id="GO:0004523">
    <property type="term" value="F:RNA-DNA hybrid ribonuclease activity"/>
    <property type="evidence" value="ECO:0007669"/>
    <property type="project" value="UniProtKB-EC"/>
</dbReference>
<dbReference type="Proteomes" id="UP000298030">
    <property type="component" value="Unassembled WGS sequence"/>
</dbReference>
<dbReference type="PANTHER" id="PTHR10642:SF26">
    <property type="entry name" value="RIBONUCLEASE H1"/>
    <property type="match status" value="1"/>
</dbReference>
<evidence type="ECO:0000256" key="5">
    <source>
        <dbReference type="ARBA" id="ARBA00022723"/>
    </source>
</evidence>
<keyword evidence="5" id="KW-0479">Metal-binding</keyword>
<evidence type="ECO:0000256" key="6">
    <source>
        <dbReference type="ARBA" id="ARBA00022759"/>
    </source>
</evidence>
<comment type="caution">
    <text evidence="9">The sequence shown here is derived from an EMBL/GenBank/DDBJ whole genome shotgun (WGS) entry which is preliminary data.</text>
</comment>
<dbReference type="PROSITE" id="PS50879">
    <property type="entry name" value="RNASE_H_1"/>
    <property type="match status" value="1"/>
</dbReference>
<keyword evidence="6" id="KW-0255">Endonuclease</keyword>